<gene>
    <name evidence="1" type="ORF">DM02DRAFT_664136</name>
</gene>
<organism evidence="1 2">
    <name type="scientific">Periconia macrospinosa</name>
    <dbReference type="NCBI Taxonomy" id="97972"/>
    <lineage>
        <taxon>Eukaryota</taxon>
        <taxon>Fungi</taxon>
        <taxon>Dikarya</taxon>
        <taxon>Ascomycota</taxon>
        <taxon>Pezizomycotina</taxon>
        <taxon>Dothideomycetes</taxon>
        <taxon>Pleosporomycetidae</taxon>
        <taxon>Pleosporales</taxon>
        <taxon>Massarineae</taxon>
        <taxon>Periconiaceae</taxon>
        <taxon>Periconia</taxon>
    </lineage>
</organism>
<reference evidence="1 2" key="1">
    <citation type="journal article" date="2018" name="Sci. Rep.">
        <title>Comparative genomics provides insights into the lifestyle and reveals functional heterogeneity of dark septate endophytic fungi.</title>
        <authorList>
            <person name="Knapp D.G."/>
            <person name="Nemeth J.B."/>
            <person name="Barry K."/>
            <person name="Hainaut M."/>
            <person name="Henrissat B."/>
            <person name="Johnson J."/>
            <person name="Kuo A."/>
            <person name="Lim J.H.P."/>
            <person name="Lipzen A."/>
            <person name="Nolan M."/>
            <person name="Ohm R.A."/>
            <person name="Tamas L."/>
            <person name="Grigoriev I.V."/>
            <person name="Spatafora J.W."/>
            <person name="Nagy L.G."/>
            <person name="Kovacs G.M."/>
        </authorList>
    </citation>
    <scope>NUCLEOTIDE SEQUENCE [LARGE SCALE GENOMIC DNA]</scope>
    <source>
        <strain evidence="1 2">DSE2036</strain>
    </source>
</reference>
<proteinExistence type="predicted"/>
<protein>
    <submittedName>
        <fullName evidence="1">Uncharacterized protein</fullName>
    </submittedName>
</protein>
<evidence type="ECO:0000313" key="1">
    <source>
        <dbReference type="EMBL" id="PVH91306.1"/>
    </source>
</evidence>
<accession>A0A2V1CZX9</accession>
<dbReference type="STRING" id="97972.A0A2V1CZX9"/>
<keyword evidence="2" id="KW-1185">Reference proteome</keyword>
<dbReference type="AlphaFoldDB" id="A0A2V1CZX9"/>
<feature type="non-terminal residue" evidence="1">
    <location>
        <position position="123"/>
    </location>
</feature>
<name>A0A2V1CZX9_9PLEO</name>
<evidence type="ECO:0000313" key="2">
    <source>
        <dbReference type="Proteomes" id="UP000244855"/>
    </source>
</evidence>
<sequence length="123" mass="13851">MAYHSITRSWHKERFAESNRIPSLLSQTSQDQRLQSRSLLPLDLFRIPTFFHSGLRFFPSGTLQGWKSQIKGLAKLDELGDAGAEEHIAFEADDSGLDLGDCVLLPALNSIQNRPNLSDRRAQ</sequence>
<dbReference type="EMBL" id="KZ805899">
    <property type="protein sequence ID" value="PVH91306.1"/>
    <property type="molecule type" value="Genomic_DNA"/>
</dbReference>
<dbReference type="Proteomes" id="UP000244855">
    <property type="component" value="Unassembled WGS sequence"/>
</dbReference>